<sequence length="277" mass="30786">MLFRNHEELDSTHGDRTQPRGRLTRCLRPISILPARIQGVLNGSHDFAEVLGRSRGTTCRSPTSCPSLFCLDIDHGDDPNANQTGAAFTQSTTRFSIRDSVRGQNEATEATIALATSNPIPSITLDCRQHGPDPNEILLASSSTPSDPSQTSTLLSQVRRYIDCVAEYAATDRKPCIMDVILDLKASAAAERRTSSKAVVRAHRSETPDMWSRYREYDFSDTNSLDAYWADQSSIWRGTHINCVFKSGSIHYPDSCERSTASWPSILDFDRRGSTKR</sequence>
<reference evidence="2 3" key="1">
    <citation type="submission" date="2014-02" db="EMBL/GenBank/DDBJ databases">
        <title>Transposable element dynamics among asymbiotic and ectomycorrhizal Amanita fungi.</title>
        <authorList>
            <consortium name="DOE Joint Genome Institute"/>
            <person name="Hess J."/>
            <person name="Skrede I."/>
            <person name="Wolfe B."/>
            <person name="LaButti K."/>
            <person name="Ohm R.A."/>
            <person name="Grigoriev I.V."/>
            <person name="Pringle A."/>
        </authorList>
    </citation>
    <scope>NUCLEOTIDE SEQUENCE [LARGE SCALE GENOMIC DNA]</scope>
    <source>
        <strain evidence="2 3">SKay4041</strain>
    </source>
</reference>
<proteinExistence type="predicted"/>
<keyword evidence="3" id="KW-1185">Reference proteome</keyword>
<feature type="region of interest" description="Disordered" evidence="1">
    <location>
        <begin position="1"/>
        <end position="21"/>
    </location>
</feature>
<name>A0A2A9NUF2_9AGAR</name>
<accession>A0A2A9NUF2</accession>
<evidence type="ECO:0000313" key="2">
    <source>
        <dbReference type="EMBL" id="PFH51302.1"/>
    </source>
</evidence>
<gene>
    <name evidence="2" type="ORF">AMATHDRAFT_47190</name>
</gene>
<dbReference type="Proteomes" id="UP000242287">
    <property type="component" value="Unassembled WGS sequence"/>
</dbReference>
<dbReference type="OrthoDB" id="2989199at2759"/>
<organism evidence="2 3">
    <name type="scientific">Amanita thiersii Skay4041</name>
    <dbReference type="NCBI Taxonomy" id="703135"/>
    <lineage>
        <taxon>Eukaryota</taxon>
        <taxon>Fungi</taxon>
        <taxon>Dikarya</taxon>
        <taxon>Basidiomycota</taxon>
        <taxon>Agaricomycotina</taxon>
        <taxon>Agaricomycetes</taxon>
        <taxon>Agaricomycetidae</taxon>
        <taxon>Agaricales</taxon>
        <taxon>Pluteineae</taxon>
        <taxon>Amanitaceae</taxon>
        <taxon>Amanita</taxon>
    </lineage>
</organism>
<feature type="compositionally biased region" description="Basic and acidic residues" evidence="1">
    <location>
        <begin position="1"/>
        <end position="18"/>
    </location>
</feature>
<dbReference type="EMBL" id="KZ301989">
    <property type="protein sequence ID" value="PFH51302.1"/>
    <property type="molecule type" value="Genomic_DNA"/>
</dbReference>
<protein>
    <submittedName>
        <fullName evidence="2">Uncharacterized protein</fullName>
    </submittedName>
</protein>
<evidence type="ECO:0000313" key="3">
    <source>
        <dbReference type="Proteomes" id="UP000242287"/>
    </source>
</evidence>
<evidence type="ECO:0000256" key="1">
    <source>
        <dbReference type="SAM" id="MobiDB-lite"/>
    </source>
</evidence>
<dbReference type="AlphaFoldDB" id="A0A2A9NUF2"/>